<evidence type="ECO:0000313" key="2">
    <source>
        <dbReference type="Proteomes" id="UP000186373"/>
    </source>
</evidence>
<protein>
    <submittedName>
        <fullName evidence="1">Uncharacterized protein</fullName>
    </submittedName>
</protein>
<proteinExistence type="predicted"/>
<dbReference type="RefSeq" id="WP_076508666.1">
    <property type="nucleotide sequence ID" value="NZ_FTNY01000004.1"/>
</dbReference>
<organism evidence="1 2">
    <name type="scientific">Chryseobacterium shigense</name>
    <dbReference type="NCBI Taxonomy" id="297244"/>
    <lineage>
        <taxon>Bacteria</taxon>
        <taxon>Pseudomonadati</taxon>
        <taxon>Bacteroidota</taxon>
        <taxon>Flavobacteriia</taxon>
        <taxon>Flavobacteriales</taxon>
        <taxon>Weeksellaceae</taxon>
        <taxon>Chryseobacterium group</taxon>
        <taxon>Chryseobacterium</taxon>
    </lineage>
</organism>
<evidence type="ECO:0000313" key="1">
    <source>
        <dbReference type="EMBL" id="SIS40204.1"/>
    </source>
</evidence>
<sequence length="252" mass="28452">MKKDCDVQPKLSVFLCCLYFLFNSCSEPIPASKVNDISDIKAVIDIYQTLTDENDNSISVSLYDRKDKKFGSDSVNITVNGKKIEYKIVQGLYYTKSYLYHTEKIAPENNQYEFQIQLANGKKFFLGSVPSLKLSSSRNIIYNEEASLSQDFSIHWSGLQDVNVLYLSKTVKVNTKEKSTVETFMEQPGDTIKIGPEGTYTLKKEKFSQPGETLDILGFEFTAEKTGAVNPRLLKGSNIKITGNHDEQANFK</sequence>
<accession>A0A1N7ISZ8</accession>
<reference evidence="2" key="1">
    <citation type="submission" date="2017-01" db="EMBL/GenBank/DDBJ databases">
        <authorList>
            <person name="Varghese N."/>
            <person name="Submissions S."/>
        </authorList>
    </citation>
    <scope>NUCLEOTIDE SEQUENCE [LARGE SCALE GENOMIC DNA]</scope>
    <source>
        <strain evidence="2">DSM 17126</strain>
    </source>
</reference>
<keyword evidence="2" id="KW-1185">Reference proteome</keyword>
<dbReference type="EMBL" id="FTNY01000004">
    <property type="protein sequence ID" value="SIS40204.1"/>
    <property type="molecule type" value="Genomic_DNA"/>
</dbReference>
<gene>
    <name evidence="1" type="ORF">SAMN05421639_104528</name>
</gene>
<name>A0A1N7ISZ8_9FLAO</name>
<dbReference type="Proteomes" id="UP000186373">
    <property type="component" value="Unassembled WGS sequence"/>
</dbReference>
<dbReference type="OrthoDB" id="769814at2"/>
<dbReference type="AlphaFoldDB" id="A0A1N7ISZ8"/>